<dbReference type="AlphaFoldDB" id="A0A830GXA8"/>
<name>A0A830GXA8_9CREN</name>
<proteinExistence type="predicted"/>
<evidence type="ECO:0000256" key="1">
    <source>
        <dbReference type="SAM" id="Phobius"/>
    </source>
</evidence>
<dbReference type="Proteomes" id="UP000610960">
    <property type="component" value="Unassembled WGS sequence"/>
</dbReference>
<reference evidence="2" key="2">
    <citation type="submission" date="2020-09" db="EMBL/GenBank/DDBJ databases">
        <authorList>
            <person name="Sun Q."/>
            <person name="Ohkuma M."/>
        </authorList>
    </citation>
    <scope>NUCLEOTIDE SEQUENCE</scope>
    <source>
        <strain evidence="2">JCM 10088</strain>
    </source>
</reference>
<sequence length="150" mass="16415">MIWRIAAAILVMALSAALLVHASGNYTGNSTGINPQSIENNLITPFLSDAFNVISIIGGLSMWMLILAGIYKIFESKLSMTSWGRMSGLYEAINNFKWIFIGIATFYVLMYVMFYVANGLGANVNPGAESLLMIRKLLISPFIQLASHAT</sequence>
<keyword evidence="1" id="KW-0472">Membrane</keyword>
<accession>A0A830GXA8</accession>
<dbReference type="OrthoDB" id="26295at2157"/>
<organism evidence="2 3">
    <name type="scientific">Thermocladium modestius</name>
    <dbReference type="NCBI Taxonomy" id="62609"/>
    <lineage>
        <taxon>Archaea</taxon>
        <taxon>Thermoproteota</taxon>
        <taxon>Thermoprotei</taxon>
        <taxon>Thermoproteales</taxon>
        <taxon>Thermoproteaceae</taxon>
        <taxon>Thermocladium</taxon>
    </lineage>
</organism>
<reference evidence="2" key="1">
    <citation type="journal article" date="2014" name="Int. J. Syst. Evol. Microbiol.">
        <title>Complete genome sequence of Corynebacterium casei LMG S-19264T (=DSM 44701T), isolated from a smear-ripened cheese.</title>
        <authorList>
            <consortium name="US DOE Joint Genome Institute (JGI-PGF)"/>
            <person name="Walter F."/>
            <person name="Albersmeier A."/>
            <person name="Kalinowski J."/>
            <person name="Ruckert C."/>
        </authorList>
    </citation>
    <scope>NUCLEOTIDE SEQUENCE</scope>
    <source>
        <strain evidence="2">JCM 10088</strain>
    </source>
</reference>
<comment type="caution">
    <text evidence="2">The sequence shown here is derived from an EMBL/GenBank/DDBJ whole genome shotgun (WGS) entry which is preliminary data.</text>
</comment>
<keyword evidence="1" id="KW-0812">Transmembrane</keyword>
<gene>
    <name evidence="2" type="ORF">GCM10007981_11850</name>
</gene>
<dbReference type="RefSeq" id="WP_188596521.1">
    <property type="nucleotide sequence ID" value="NZ_BMNL01000003.1"/>
</dbReference>
<keyword evidence="3" id="KW-1185">Reference proteome</keyword>
<feature type="transmembrane region" description="Helical" evidence="1">
    <location>
        <begin position="50"/>
        <end position="74"/>
    </location>
</feature>
<dbReference type="EMBL" id="BMNL01000003">
    <property type="protein sequence ID" value="GGP21161.1"/>
    <property type="molecule type" value="Genomic_DNA"/>
</dbReference>
<protein>
    <submittedName>
        <fullName evidence="2">Uncharacterized protein</fullName>
    </submittedName>
</protein>
<keyword evidence="1" id="KW-1133">Transmembrane helix</keyword>
<evidence type="ECO:0000313" key="3">
    <source>
        <dbReference type="Proteomes" id="UP000610960"/>
    </source>
</evidence>
<feature type="transmembrane region" description="Helical" evidence="1">
    <location>
        <begin position="95"/>
        <end position="117"/>
    </location>
</feature>
<evidence type="ECO:0000313" key="2">
    <source>
        <dbReference type="EMBL" id="GGP21161.1"/>
    </source>
</evidence>